<evidence type="ECO:0000313" key="1">
    <source>
        <dbReference type="EMBL" id="QJS10213.1"/>
    </source>
</evidence>
<dbReference type="Proteomes" id="UP000502641">
    <property type="component" value="Chromosome"/>
</dbReference>
<dbReference type="EMBL" id="CP053189">
    <property type="protein sequence ID" value="QJS10213.1"/>
    <property type="molecule type" value="Genomic_DNA"/>
</dbReference>
<dbReference type="KEGG" id="sarg:HKX69_12340"/>
<reference evidence="1 2" key="1">
    <citation type="submission" date="2020-05" db="EMBL/GenBank/DDBJ databases">
        <authorList>
            <person name="Li K."/>
        </authorList>
    </citation>
    <scope>NUCLEOTIDE SEQUENCE [LARGE SCALE GENOMIC DNA]</scope>
    <source>
        <strain evidence="2">jing01</strain>
    </source>
</reference>
<proteinExistence type="predicted"/>
<organism evidence="1 2">
    <name type="scientific">Streptomyces argyrophylli</name>
    <dbReference type="NCBI Taxonomy" id="2726118"/>
    <lineage>
        <taxon>Bacteria</taxon>
        <taxon>Bacillati</taxon>
        <taxon>Actinomycetota</taxon>
        <taxon>Actinomycetes</taxon>
        <taxon>Kitasatosporales</taxon>
        <taxon>Streptomycetaceae</taxon>
        <taxon>Streptomyces</taxon>
    </lineage>
</organism>
<gene>
    <name evidence="1" type="ORF">HKX69_12340</name>
</gene>
<name>A0A6M4PJF6_9ACTN</name>
<dbReference type="AlphaFoldDB" id="A0A6M4PJF6"/>
<protein>
    <submittedName>
        <fullName evidence="1">Uncharacterized protein</fullName>
    </submittedName>
</protein>
<accession>A0A6M4PJF6</accession>
<sequence>MDANDMTGGHDEKFGPFNPATAEAGKLYLWDEMNEKGMSVIALQPTHVTPLGILAAVCVADEDDDARIREVRAVQAIFLPDGDKGYAYAETIPMGKYTSAELRKIADDYSRAAAFLESIEQD</sequence>
<dbReference type="RefSeq" id="WP_171153210.1">
    <property type="nucleotide sequence ID" value="NZ_CP053189.1"/>
</dbReference>
<evidence type="ECO:0000313" key="2">
    <source>
        <dbReference type="Proteomes" id="UP000502641"/>
    </source>
</evidence>
<keyword evidence="2" id="KW-1185">Reference proteome</keyword>